<accession>A0ABT6Y3E9</accession>
<dbReference type="InterPro" id="IPR036188">
    <property type="entry name" value="FAD/NAD-bd_sf"/>
</dbReference>
<dbReference type="InterPro" id="IPR050346">
    <property type="entry name" value="FMO-like"/>
</dbReference>
<name>A0ABT6Y3E9_9BACT</name>
<dbReference type="SUPFAM" id="SSF51905">
    <property type="entry name" value="FAD/NAD(P)-binding domain"/>
    <property type="match status" value="2"/>
</dbReference>
<keyword evidence="2" id="KW-0285">Flavoprotein</keyword>
<dbReference type="Proteomes" id="UP001236507">
    <property type="component" value="Unassembled WGS sequence"/>
</dbReference>
<proteinExistence type="inferred from homology"/>
<evidence type="ECO:0000256" key="3">
    <source>
        <dbReference type="ARBA" id="ARBA00022827"/>
    </source>
</evidence>
<dbReference type="PANTHER" id="PTHR23023">
    <property type="entry name" value="DIMETHYLANILINE MONOOXYGENASE"/>
    <property type="match status" value="1"/>
</dbReference>
<evidence type="ECO:0000256" key="4">
    <source>
        <dbReference type="ARBA" id="ARBA00022857"/>
    </source>
</evidence>
<evidence type="ECO:0000313" key="6">
    <source>
        <dbReference type="EMBL" id="MDI9857801.1"/>
    </source>
</evidence>
<dbReference type="PRINTS" id="PR00370">
    <property type="entry name" value="FMOXYGENASE"/>
</dbReference>
<dbReference type="EMBL" id="JASHIF010000002">
    <property type="protein sequence ID" value="MDI9857801.1"/>
    <property type="molecule type" value="Genomic_DNA"/>
</dbReference>
<dbReference type="InterPro" id="IPR020946">
    <property type="entry name" value="Flavin_mOase-like"/>
</dbReference>
<protein>
    <submittedName>
        <fullName evidence="6">NAD(P)-binding domain-containing protein</fullName>
    </submittedName>
</protein>
<evidence type="ECO:0000256" key="1">
    <source>
        <dbReference type="ARBA" id="ARBA00009183"/>
    </source>
</evidence>
<comment type="similarity">
    <text evidence="1">Belongs to the FMO family.</text>
</comment>
<keyword evidence="4" id="KW-0521">NADP</keyword>
<sequence>MKTMPIAIIGAGPSGLSIARALANAQLPFVIYEKHRNTGGLWDIENEGSPMYESAHFISSKTLSGFPDFPMPDDYPDYPTRKQLCAYIQAFAKHFDLEKHIIFNTKIEKVEKYEDGWKLTTTQGESYFHQELICANGTLWQPNIAQYRGTFSGIIRHSNTFKKSTEFLNKRVLVVGGGNSGVDIACEAASFADEAYLSMRRGYYFIPKHVFGVPSDVFSHGGPKLPLKVNQWIFKKLLKIVVGDQTKFGLPKPDHELFESHPLMNSQIMHHTSHGNLGIKPDIDYFDGKKVYFKDGSSIEVDEIILATGYHYAIPFAEEFFGWKDHRPQLYMNLFNPKHDNIYVMGFVETNSAAYDIFTELATLLANYLKDKIESPEKAKIFRNKIISENLDLTGGINLVASERHTGYVDSDTIKAKLKQIQKQMGWKNTF</sequence>
<keyword evidence="7" id="KW-1185">Reference proteome</keyword>
<organism evidence="6 7">
    <name type="scientific">Flectobacillus roseus</name>
    <dbReference type="NCBI Taxonomy" id="502259"/>
    <lineage>
        <taxon>Bacteria</taxon>
        <taxon>Pseudomonadati</taxon>
        <taxon>Bacteroidota</taxon>
        <taxon>Cytophagia</taxon>
        <taxon>Cytophagales</taxon>
        <taxon>Flectobacillaceae</taxon>
        <taxon>Flectobacillus</taxon>
    </lineage>
</organism>
<evidence type="ECO:0000313" key="7">
    <source>
        <dbReference type="Proteomes" id="UP001236507"/>
    </source>
</evidence>
<keyword evidence="5" id="KW-0560">Oxidoreductase</keyword>
<dbReference type="Gene3D" id="3.50.50.60">
    <property type="entry name" value="FAD/NAD(P)-binding domain"/>
    <property type="match status" value="1"/>
</dbReference>
<keyword evidence="3" id="KW-0274">FAD</keyword>
<dbReference type="Pfam" id="PF00743">
    <property type="entry name" value="FMO-like"/>
    <property type="match status" value="1"/>
</dbReference>
<dbReference type="InterPro" id="IPR000960">
    <property type="entry name" value="Flavin_mOase"/>
</dbReference>
<comment type="caution">
    <text evidence="6">The sequence shown here is derived from an EMBL/GenBank/DDBJ whole genome shotgun (WGS) entry which is preliminary data.</text>
</comment>
<evidence type="ECO:0000256" key="5">
    <source>
        <dbReference type="ARBA" id="ARBA00023002"/>
    </source>
</evidence>
<gene>
    <name evidence="6" type="ORF">QM524_01145</name>
</gene>
<reference evidence="6 7" key="1">
    <citation type="submission" date="2023-05" db="EMBL/GenBank/DDBJ databases">
        <title>Novel species of genus Flectobacillus isolated from stream in China.</title>
        <authorList>
            <person name="Lu H."/>
        </authorList>
    </citation>
    <scope>NUCLEOTIDE SEQUENCE [LARGE SCALE GENOMIC DNA]</scope>
    <source>
        <strain evidence="6 7">KCTC 42575</strain>
    </source>
</reference>
<evidence type="ECO:0000256" key="2">
    <source>
        <dbReference type="ARBA" id="ARBA00022630"/>
    </source>
</evidence>
<dbReference type="PIRSF" id="PIRSF000332">
    <property type="entry name" value="FMO"/>
    <property type="match status" value="1"/>
</dbReference>
<dbReference type="RefSeq" id="WP_283343102.1">
    <property type="nucleotide sequence ID" value="NZ_JASHIF010000002.1"/>
</dbReference>